<dbReference type="Proteomes" id="UP000245429">
    <property type="component" value="Chromosome"/>
</dbReference>
<evidence type="ECO:0000313" key="3">
    <source>
        <dbReference type="Proteomes" id="UP000245429"/>
    </source>
</evidence>
<feature type="signal peptide" evidence="1">
    <location>
        <begin position="1"/>
        <end position="18"/>
    </location>
</feature>
<feature type="chain" id="PRO_5016005086" evidence="1">
    <location>
        <begin position="19"/>
        <end position="145"/>
    </location>
</feature>
<protein>
    <submittedName>
        <fullName evidence="2">Uncharacterized protein</fullName>
    </submittedName>
</protein>
<evidence type="ECO:0000256" key="1">
    <source>
        <dbReference type="SAM" id="SignalP"/>
    </source>
</evidence>
<dbReference type="RefSeq" id="WP_109569143.1">
    <property type="nucleotide sequence ID" value="NZ_CP029463.1"/>
</dbReference>
<name>A0A2U8QV67_9FLAO</name>
<sequence>MKKVLILLLLSFSVLSFSQKVKFKKGNVLIDGVEVYKYENEGSTMTLSTLGGEEFVSFLSTSYEVPNPARSQPGGHNYPATLKKYVVTVRFLESGKELFTDLSSKEIAKAINKSELVSEDGSIDEEKLDKFINKYNNETLKLKIY</sequence>
<accession>A0A2U8QV67</accession>
<organism evidence="2 3">
    <name type="scientific">Flavobacterium sediminis</name>
    <dbReference type="NCBI Taxonomy" id="2201181"/>
    <lineage>
        <taxon>Bacteria</taxon>
        <taxon>Pseudomonadati</taxon>
        <taxon>Bacteroidota</taxon>
        <taxon>Flavobacteriia</taxon>
        <taxon>Flavobacteriales</taxon>
        <taxon>Flavobacteriaceae</taxon>
        <taxon>Flavobacterium</taxon>
    </lineage>
</organism>
<reference evidence="2 3" key="1">
    <citation type="submission" date="2018-05" db="EMBL/GenBank/DDBJ databases">
        <title>Flavobacterium sp. MEBiC07310.</title>
        <authorList>
            <person name="Baek K."/>
        </authorList>
    </citation>
    <scope>NUCLEOTIDE SEQUENCE [LARGE SCALE GENOMIC DNA]</scope>
    <source>
        <strain evidence="2 3">MEBiC07310</strain>
    </source>
</reference>
<gene>
    <name evidence="2" type="ORF">DI487_07815</name>
</gene>
<keyword evidence="3" id="KW-1185">Reference proteome</keyword>
<dbReference type="OrthoDB" id="1255761at2"/>
<dbReference type="KEGG" id="fse:DI487_07815"/>
<dbReference type="EMBL" id="CP029463">
    <property type="protein sequence ID" value="AWM13776.1"/>
    <property type="molecule type" value="Genomic_DNA"/>
</dbReference>
<keyword evidence="1" id="KW-0732">Signal</keyword>
<proteinExistence type="predicted"/>
<dbReference type="AlphaFoldDB" id="A0A2U8QV67"/>
<evidence type="ECO:0000313" key="2">
    <source>
        <dbReference type="EMBL" id="AWM13776.1"/>
    </source>
</evidence>